<dbReference type="InterPro" id="IPR011006">
    <property type="entry name" value="CheY-like_superfamily"/>
</dbReference>
<proteinExistence type="predicted"/>
<keyword evidence="4" id="KW-1185">Reference proteome</keyword>
<gene>
    <name evidence="3" type="ORF">LMG31841_04355</name>
</gene>
<feature type="domain" description="Response regulatory" evidence="2">
    <location>
        <begin position="1"/>
        <end position="90"/>
    </location>
</feature>
<evidence type="ECO:0000313" key="3">
    <source>
        <dbReference type="EMBL" id="CAG4914257.1"/>
    </source>
</evidence>
<dbReference type="SUPFAM" id="SSF52172">
    <property type="entry name" value="CheY-like"/>
    <property type="match status" value="1"/>
</dbReference>
<protein>
    <recommendedName>
        <fullName evidence="2">Response regulatory domain-containing protein</fullName>
    </recommendedName>
</protein>
<dbReference type="AlphaFoldDB" id="A0A9N8S0S3"/>
<accession>A0A9N8S0S3</accession>
<dbReference type="Gene3D" id="3.40.50.2300">
    <property type="match status" value="1"/>
</dbReference>
<evidence type="ECO:0000256" key="1">
    <source>
        <dbReference type="PROSITE-ProRule" id="PRU00169"/>
    </source>
</evidence>
<dbReference type="GO" id="GO:0000160">
    <property type="term" value="P:phosphorelay signal transduction system"/>
    <property type="evidence" value="ECO:0007669"/>
    <property type="project" value="InterPro"/>
</dbReference>
<dbReference type="EMBL" id="CAJQZC010000009">
    <property type="protein sequence ID" value="CAG4914257.1"/>
    <property type="molecule type" value="Genomic_DNA"/>
</dbReference>
<reference evidence="3" key="1">
    <citation type="submission" date="2021-04" db="EMBL/GenBank/DDBJ databases">
        <authorList>
            <person name="Vanwijnsberghe S."/>
        </authorList>
    </citation>
    <scope>NUCLEOTIDE SEQUENCE</scope>
    <source>
        <strain evidence="3">LMG 31841</strain>
    </source>
</reference>
<organism evidence="3 4">
    <name type="scientific">Paraburkholderia saeva</name>
    <dbReference type="NCBI Taxonomy" id="2777537"/>
    <lineage>
        <taxon>Bacteria</taxon>
        <taxon>Pseudomonadati</taxon>
        <taxon>Pseudomonadota</taxon>
        <taxon>Betaproteobacteria</taxon>
        <taxon>Burkholderiales</taxon>
        <taxon>Burkholderiaceae</taxon>
        <taxon>Paraburkholderia</taxon>
    </lineage>
</organism>
<name>A0A9N8S0S3_9BURK</name>
<evidence type="ECO:0000259" key="2">
    <source>
        <dbReference type="PROSITE" id="PS50110"/>
    </source>
</evidence>
<sequence length="94" mass="10324">MRRPQTPGNREVGSTLLQGMRILLADDAVESLQACQNLRGLVVRRCVPALAMTGFTRQQDIARAIRAGYNGHLAKPVSLQSLLDRIADVTGRLR</sequence>
<comment type="caution">
    <text evidence="3">The sequence shown here is derived from an EMBL/GenBank/DDBJ whole genome shotgun (WGS) entry which is preliminary data.</text>
</comment>
<evidence type="ECO:0000313" key="4">
    <source>
        <dbReference type="Proteomes" id="UP000789704"/>
    </source>
</evidence>
<dbReference type="PROSITE" id="PS50110">
    <property type="entry name" value="RESPONSE_REGULATORY"/>
    <property type="match status" value="1"/>
</dbReference>
<comment type="caution">
    <text evidence="1">Lacks conserved residue(s) required for the propagation of feature annotation.</text>
</comment>
<dbReference type="Proteomes" id="UP000789704">
    <property type="component" value="Unassembled WGS sequence"/>
</dbReference>
<dbReference type="InterPro" id="IPR001789">
    <property type="entry name" value="Sig_transdc_resp-reg_receiver"/>
</dbReference>